<dbReference type="VEuPathDB" id="FungiDB:CCM_06927"/>
<evidence type="ECO:0000256" key="9">
    <source>
        <dbReference type="ARBA" id="ARBA00023136"/>
    </source>
</evidence>
<comment type="pathway">
    <text evidence="2">Protein modification; protein glycosylation.</text>
</comment>
<comment type="catalytic activity">
    <reaction evidence="11">
        <text>an alpha-D-Man-(1-&gt;2)-alpha-D-Man-(1-&gt;2)-alpha-D-Man-(1-&gt;3)-[alpha-D-Man-(1-&gt;2)-alpha-D-Man-(1-&gt;3)-alpha-D-Man-(1-&gt;6)]-beta-D-Man-(1-&gt;4)-beta-D-GlcNAc-(1-&gt;4)-alpha-D-GlcNAc-diphospho-di-trans,poly-cis-dolichol + a di-trans,poly-cis-dolichyl beta-D-mannosyl phosphate = an alpha-D-Man-(1-&gt;2)-alpha-D-Man-(1-&gt;2)-alpha-D-Man-(1-&gt;3)-[alpha-D-Man-(1-&gt;2)-alpha-D-Man-(1-&gt;3)-[alpha-D-Man-(1-&gt;6)]-alpha-D-Man-(1-&gt;6)]-beta-D-Man-(1-&gt;4)-beta-D-GlcNAc-(1-&gt;4)-alpha-D-GlcNAc-diphospho-di-trans,poly-cis-dolichol + a di-trans,poly-cis-dolichyl phosphate + H(+)</text>
        <dbReference type="Rhea" id="RHEA:29535"/>
        <dbReference type="Rhea" id="RHEA-COMP:19498"/>
        <dbReference type="Rhea" id="RHEA-COMP:19501"/>
        <dbReference type="Rhea" id="RHEA-COMP:19518"/>
        <dbReference type="Rhea" id="RHEA-COMP:19519"/>
        <dbReference type="ChEBI" id="CHEBI:15378"/>
        <dbReference type="ChEBI" id="CHEBI:57683"/>
        <dbReference type="ChEBI" id="CHEBI:58211"/>
        <dbReference type="ChEBI" id="CHEBI:132517"/>
        <dbReference type="ChEBI" id="CHEBI:132519"/>
        <dbReference type="EC" id="2.4.1.260"/>
    </reaction>
    <physiologicalReaction direction="left-to-right" evidence="11">
        <dbReference type="Rhea" id="RHEA:29536"/>
    </physiologicalReaction>
</comment>
<dbReference type="EC" id="2.4.1.-" evidence="12"/>
<keyword evidence="7 12" id="KW-0256">Endoplasmic reticulum</keyword>
<evidence type="ECO:0000256" key="4">
    <source>
        <dbReference type="ARBA" id="ARBA00022676"/>
    </source>
</evidence>
<evidence type="ECO:0000256" key="5">
    <source>
        <dbReference type="ARBA" id="ARBA00022679"/>
    </source>
</evidence>
<evidence type="ECO:0000256" key="6">
    <source>
        <dbReference type="ARBA" id="ARBA00022692"/>
    </source>
</evidence>
<protein>
    <recommendedName>
        <fullName evidence="12">Mannosyltransferase</fullName>
        <ecNumber evidence="12">2.4.1.-</ecNumber>
    </recommendedName>
</protein>
<dbReference type="Pfam" id="PF03901">
    <property type="entry name" value="Glyco_transf_22"/>
    <property type="match status" value="1"/>
</dbReference>
<dbReference type="STRING" id="983644.G3JLD3"/>
<dbReference type="GeneID" id="18168938"/>
<dbReference type="InterPro" id="IPR005599">
    <property type="entry name" value="GPI_mannosylTrfase"/>
</dbReference>
<dbReference type="GO" id="GO:0006487">
    <property type="term" value="P:protein N-linked glycosylation"/>
    <property type="evidence" value="ECO:0007669"/>
    <property type="project" value="TreeGrafter"/>
</dbReference>
<dbReference type="GO" id="GO:0005789">
    <property type="term" value="C:endoplasmic reticulum membrane"/>
    <property type="evidence" value="ECO:0007669"/>
    <property type="project" value="UniProtKB-SubCell"/>
</dbReference>
<dbReference type="FunCoup" id="G3JLD3">
    <property type="interactions" value="376"/>
</dbReference>
<gene>
    <name evidence="14" type="ORF">CCM_06927</name>
</gene>
<evidence type="ECO:0000256" key="10">
    <source>
        <dbReference type="ARBA" id="ARBA00044721"/>
    </source>
</evidence>
<evidence type="ECO:0000256" key="3">
    <source>
        <dbReference type="ARBA" id="ARBA00007063"/>
    </source>
</evidence>
<dbReference type="KEGG" id="cmt:CCM_06927"/>
<evidence type="ECO:0000256" key="2">
    <source>
        <dbReference type="ARBA" id="ARBA00004922"/>
    </source>
</evidence>
<dbReference type="PANTHER" id="PTHR22760:SF1">
    <property type="entry name" value="DOL-P-MAN:MAN(7)GLCNAC(2)-PP-DOL ALPHA-1,6-MANNOSYLTRANSFERASE"/>
    <property type="match status" value="1"/>
</dbReference>
<keyword evidence="5 14" id="KW-0808">Transferase</keyword>
<evidence type="ECO:0000256" key="7">
    <source>
        <dbReference type="ARBA" id="ARBA00022824"/>
    </source>
</evidence>
<reference evidence="14 15" key="1">
    <citation type="journal article" date="2011" name="Genome Biol.">
        <title>Genome sequence of the insect pathogenic fungus Cordyceps militaris, a valued traditional Chinese medicine.</title>
        <authorList>
            <person name="Zheng P."/>
            <person name="Xia Y."/>
            <person name="Xiao G."/>
            <person name="Xiong C."/>
            <person name="Hu X."/>
            <person name="Zhang S."/>
            <person name="Zheng H."/>
            <person name="Huang Y."/>
            <person name="Zhou Y."/>
            <person name="Wang S."/>
            <person name="Zhao G.P."/>
            <person name="Liu X."/>
            <person name="St Leger R.J."/>
            <person name="Wang C."/>
        </authorList>
    </citation>
    <scope>NUCLEOTIDE SEQUENCE [LARGE SCALE GENOMIC DNA]</scope>
    <source>
        <strain evidence="14 15">CM01</strain>
    </source>
</reference>
<keyword evidence="9 12" id="KW-0472">Membrane</keyword>
<proteinExistence type="inferred from homology"/>
<feature type="chain" id="PRO_5003446342" description="Mannosyltransferase" evidence="13">
    <location>
        <begin position="23"/>
        <end position="477"/>
    </location>
</feature>
<dbReference type="PANTHER" id="PTHR22760">
    <property type="entry name" value="GLYCOSYLTRANSFERASE"/>
    <property type="match status" value="1"/>
</dbReference>
<evidence type="ECO:0000313" key="15">
    <source>
        <dbReference type="Proteomes" id="UP000001610"/>
    </source>
</evidence>
<feature type="signal peptide" evidence="13">
    <location>
        <begin position="1"/>
        <end position="22"/>
    </location>
</feature>
<keyword evidence="8 12" id="KW-1133">Transmembrane helix</keyword>
<dbReference type="HOGENOM" id="CLU_008917_4_1_1"/>
<accession>G3JLD3</accession>
<comment type="subcellular location">
    <subcellularLocation>
        <location evidence="1 12">Endoplasmic reticulum membrane</location>
        <topology evidence="1 12">Multi-pass membrane protein</topology>
    </subcellularLocation>
</comment>
<dbReference type="Proteomes" id="UP000001610">
    <property type="component" value="Unassembled WGS sequence"/>
</dbReference>
<feature type="transmembrane region" description="Helical" evidence="12">
    <location>
        <begin position="212"/>
        <end position="231"/>
    </location>
</feature>
<keyword evidence="6 12" id="KW-0812">Transmembrane</keyword>
<feature type="transmembrane region" description="Helical" evidence="12">
    <location>
        <begin position="149"/>
        <end position="167"/>
    </location>
</feature>
<evidence type="ECO:0000256" key="12">
    <source>
        <dbReference type="RuleBase" id="RU363075"/>
    </source>
</evidence>
<comment type="caution">
    <text evidence="12">Lacks conserved residue(s) required for the propagation of feature annotation.</text>
</comment>
<keyword evidence="4 12" id="KW-0328">Glycosyltransferase</keyword>
<evidence type="ECO:0000256" key="1">
    <source>
        <dbReference type="ARBA" id="ARBA00004477"/>
    </source>
</evidence>
<evidence type="ECO:0000256" key="13">
    <source>
        <dbReference type="SAM" id="SignalP"/>
    </source>
</evidence>
<comment type="similarity">
    <text evidence="3 12">Belongs to the glycosyltransferase 22 family.</text>
</comment>
<evidence type="ECO:0000256" key="11">
    <source>
        <dbReference type="ARBA" id="ARBA00048899"/>
    </source>
</evidence>
<dbReference type="UniPathway" id="UPA00378"/>
<sequence>MAPNPFDLALNALLFAVPLAHLLVAPHTKVEESFNLQAAHDILVYGTPTAGAALTSTYDHFAFPGAVPRTFTGAVVLAAASQPLIALLGFAAVQGVVRAVLAAANAACLLVFRRALDAAFGRATGRWWVALMLGQFHVMFYLGRTLPNMFSFGLTTLASAFLLPKATPALANARQKQALLFLVLSAAVFRAETALLLCSTCLMLLVRGRATLAQLIPLLAALSLGALALTVPIDSYFWQRVPLWPELAGFYYNAVLGASSDWGTSPWHYYFSAAMLLLSSLNYPGGDAVAELFRLAPASATTLGETVAVHADVLTCMTGLTLFGQNPHGLPLAHGAPSPLPPGVARPLLLFDKTEDEAALARADFWTRFDYVLVEDPGKVAGGQWRTIGVVQGYDGVEVLRPGATAGGDDDSDDVEANPQVASLRPPVLGRGLVVRNLRNLVRSITGGWYAGPRMAPRIHIMQQITAQSSPGKAAVE</sequence>
<comment type="function">
    <text evidence="10">Mannosyltransferase that operates in the biosynthetic pathway of dolichol-linked oligosaccharides, the glycan precursors employed in protein asparagine (N)-glycosylation. The assembly of dolichol-linked oligosaccharides begins on the cytosolic side of the endoplasmic reticulum membrane and finishes in its lumen. The sequential addition of sugars to dolichol pyrophosphate produces dolichol-linked oligosaccharides containing fourteen sugars, including two GlcNAcs, nine mannoses and three glucoses. Once assembled, the oligosaccharide is transferred from the lipid to nascent proteins by oligosaccharyltransferases. In the lumen of the endoplasmic reticulum, adds the eighth mannose residue in an alpha-1,6 linkage onto Man(7)GlcNAc(2)-PP-dolichol to produce Man(8)GlcNAc(2)-PP-dolichol.</text>
</comment>
<name>G3JLD3_CORMM</name>
<dbReference type="AlphaFoldDB" id="G3JLD3"/>
<evidence type="ECO:0000256" key="8">
    <source>
        <dbReference type="ARBA" id="ARBA00022989"/>
    </source>
</evidence>
<dbReference type="OrthoDB" id="19039at2759"/>
<feature type="transmembrane region" description="Helical" evidence="12">
    <location>
        <begin position="179"/>
        <end position="206"/>
    </location>
</feature>
<dbReference type="EMBL" id="JH126403">
    <property type="protein sequence ID" value="EGX90507.1"/>
    <property type="molecule type" value="Genomic_DNA"/>
</dbReference>
<keyword evidence="15" id="KW-1185">Reference proteome</keyword>
<dbReference type="eggNOG" id="KOG2516">
    <property type="taxonomic scope" value="Eukaryota"/>
</dbReference>
<dbReference type="InParanoid" id="G3JLD3"/>
<organism evidence="14 15">
    <name type="scientific">Cordyceps militaris (strain CM01)</name>
    <name type="common">Caterpillar fungus</name>
    <dbReference type="NCBI Taxonomy" id="983644"/>
    <lineage>
        <taxon>Eukaryota</taxon>
        <taxon>Fungi</taxon>
        <taxon>Dikarya</taxon>
        <taxon>Ascomycota</taxon>
        <taxon>Pezizomycotina</taxon>
        <taxon>Sordariomycetes</taxon>
        <taxon>Hypocreomycetidae</taxon>
        <taxon>Hypocreales</taxon>
        <taxon>Cordycipitaceae</taxon>
        <taxon>Cordyceps</taxon>
    </lineage>
</organism>
<dbReference type="RefSeq" id="XP_006672128.1">
    <property type="nucleotide sequence ID" value="XM_006672065.1"/>
</dbReference>
<dbReference type="GO" id="GO:0052917">
    <property type="term" value="F:dol-P-Man:Man(7)GlcNAc(2)-PP-Dol alpha-1,6-mannosyltransferase activity"/>
    <property type="evidence" value="ECO:0007669"/>
    <property type="project" value="UniProtKB-EC"/>
</dbReference>
<keyword evidence="13" id="KW-0732">Signal</keyword>
<evidence type="ECO:0000313" key="14">
    <source>
        <dbReference type="EMBL" id="EGX90507.1"/>
    </source>
</evidence>